<feature type="chain" id="PRO_5013003916" evidence="1">
    <location>
        <begin position="17"/>
        <end position="239"/>
    </location>
</feature>
<protein>
    <submittedName>
        <fullName evidence="2">Venom protein</fullName>
    </submittedName>
</protein>
<dbReference type="EMBL" id="KY563575">
    <property type="protein sequence ID" value="ARK19984.1"/>
    <property type="molecule type" value="mRNA"/>
</dbReference>
<accession>A0A1W6EW86</accession>
<organism evidence="2">
    <name type="scientific">Ampulex compressa</name>
    <name type="common">Emerald cockroach wasp</name>
    <dbReference type="NCBI Taxonomy" id="860918"/>
    <lineage>
        <taxon>Eukaryota</taxon>
        <taxon>Metazoa</taxon>
        <taxon>Ecdysozoa</taxon>
        <taxon>Arthropoda</taxon>
        <taxon>Hexapoda</taxon>
        <taxon>Insecta</taxon>
        <taxon>Pterygota</taxon>
        <taxon>Neoptera</taxon>
        <taxon>Endopterygota</taxon>
        <taxon>Hymenoptera</taxon>
        <taxon>Apocrita</taxon>
        <taxon>Aculeata</taxon>
        <taxon>Apoidea</taxon>
        <taxon>Ampulicidae</taxon>
        <taxon>Ampulicini</taxon>
        <taxon>Ampulex</taxon>
    </lineage>
</organism>
<keyword evidence="1" id="KW-0732">Signal</keyword>
<proteinExistence type="evidence at transcript level"/>
<name>A0A1W6EW86_AMPCP</name>
<evidence type="ECO:0000256" key="1">
    <source>
        <dbReference type="SAM" id="SignalP"/>
    </source>
</evidence>
<dbReference type="AlphaFoldDB" id="A0A1W6EW86"/>
<sequence>MLKASIVLWFLASIYGLEIANVVKRDVNIPPDTFDAIKIQKDVQKKVNYLLLDTLVDWRNTKIIFSIMHENVRLVFETKLTRELDDLRLAVQTARENGTDVSYCIEGTNNTLQAFRQDAELKFTECKDVGWKDFMNNYDIITKIIQAGHRIIVEMISIHKTCLSRVSYLKTCSAERFLAATQEIQRFYKKLKLHPLYRRLVVTQMLDKYTKCVKRHTNEAMKRINAFRPISEGCVDDAE</sequence>
<evidence type="ECO:0000313" key="2">
    <source>
        <dbReference type="EMBL" id="ARK19984.1"/>
    </source>
</evidence>
<feature type="signal peptide" evidence="1">
    <location>
        <begin position="1"/>
        <end position="16"/>
    </location>
</feature>
<reference evidence="2" key="1">
    <citation type="submission" date="2017-02" db="EMBL/GenBank/DDBJ databases">
        <title>Parasitoid Jewel Wasp Mounts Multi-Pronged Neurochemical Attack to Hijack a Host Brain.</title>
        <authorList>
            <person name="Arvidson R.S."/>
            <person name="Kaiser M."/>
            <person name="Libersat F."/>
            <person name="Adams M.E."/>
        </authorList>
    </citation>
    <scope>NUCLEOTIDE SEQUENCE</scope>
    <source>
        <strain evidence="2">202</strain>
    </source>
</reference>